<feature type="compositionally biased region" description="Basic and acidic residues" evidence="1">
    <location>
        <begin position="562"/>
        <end position="571"/>
    </location>
</feature>
<dbReference type="GO" id="GO:0005737">
    <property type="term" value="C:cytoplasm"/>
    <property type="evidence" value="ECO:0007669"/>
    <property type="project" value="TreeGrafter"/>
</dbReference>
<feature type="compositionally biased region" description="Polar residues" evidence="1">
    <location>
        <begin position="478"/>
        <end position="491"/>
    </location>
</feature>
<keyword evidence="4" id="KW-1185">Reference proteome</keyword>
<feature type="region of interest" description="Disordered" evidence="1">
    <location>
        <begin position="562"/>
        <end position="593"/>
    </location>
</feature>
<organism evidence="3 4">
    <name type="scientific">Absidia repens</name>
    <dbReference type="NCBI Taxonomy" id="90262"/>
    <lineage>
        <taxon>Eukaryota</taxon>
        <taxon>Fungi</taxon>
        <taxon>Fungi incertae sedis</taxon>
        <taxon>Mucoromycota</taxon>
        <taxon>Mucoromycotina</taxon>
        <taxon>Mucoromycetes</taxon>
        <taxon>Mucorales</taxon>
        <taxon>Cunninghamellaceae</taxon>
        <taxon>Absidia</taxon>
    </lineage>
</organism>
<reference evidence="3 4" key="1">
    <citation type="submission" date="2016-07" db="EMBL/GenBank/DDBJ databases">
        <title>Pervasive Adenine N6-methylation of Active Genes in Fungi.</title>
        <authorList>
            <consortium name="DOE Joint Genome Institute"/>
            <person name="Mondo S.J."/>
            <person name="Dannebaum R.O."/>
            <person name="Kuo R.C."/>
            <person name="Labutti K."/>
            <person name="Haridas S."/>
            <person name="Kuo A."/>
            <person name="Salamov A."/>
            <person name="Ahrendt S.R."/>
            <person name="Lipzen A."/>
            <person name="Sullivan W."/>
            <person name="Andreopoulos W.B."/>
            <person name="Clum A."/>
            <person name="Lindquist E."/>
            <person name="Daum C."/>
            <person name="Ramamoorthy G.K."/>
            <person name="Gryganskyi A."/>
            <person name="Culley D."/>
            <person name="Magnuson J.K."/>
            <person name="James T.Y."/>
            <person name="O'Malley M.A."/>
            <person name="Stajich J.E."/>
            <person name="Spatafora J.W."/>
            <person name="Visel A."/>
            <person name="Grigoriev I.V."/>
        </authorList>
    </citation>
    <scope>NUCLEOTIDE SEQUENCE [LARGE SCALE GENOMIC DNA]</scope>
    <source>
        <strain evidence="3 4">NRRL 1336</strain>
    </source>
</reference>
<dbReference type="Proteomes" id="UP000193560">
    <property type="component" value="Unassembled WGS sequence"/>
</dbReference>
<feature type="region of interest" description="Disordered" evidence="1">
    <location>
        <begin position="478"/>
        <end position="499"/>
    </location>
</feature>
<comment type="caution">
    <text evidence="3">The sequence shown here is derived from an EMBL/GenBank/DDBJ whole genome shotgun (WGS) entry which is preliminary data.</text>
</comment>
<accession>A0A1X2IYW8</accession>
<evidence type="ECO:0000313" key="4">
    <source>
        <dbReference type="Proteomes" id="UP000193560"/>
    </source>
</evidence>
<dbReference type="STRING" id="90262.A0A1X2IYW8"/>
<dbReference type="PANTHER" id="PTHR13587:SF7">
    <property type="entry name" value="INTEGRATOR COMPLEX SUBUNIT 3"/>
    <property type="match status" value="1"/>
</dbReference>
<dbReference type="InterPro" id="IPR019333">
    <property type="entry name" value="INTS3_N"/>
</dbReference>
<dbReference type="EMBL" id="MCGE01000002">
    <property type="protein sequence ID" value="ORZ24452.1"/>
    <property type="molecule type" value="Genomic_DNA"/>
</dbReference>
<protein>
    <submittedName>
        <fullName evidence="3">Protein-domain-containing protein</fullName>
    </submittedName>
</protein>
<feature type="region of interest" description="Disordered" evidence="1">
    <location>
        <begin position="516"/>
        <end position="536"/>
    </location>
</feature>
<evidence type="ECO:0000259" key="2">
    <source>
        <dbReference type="Pfam" id="PF10189"/>
    </source>
</evidence>
<sequence>MDTPAITSSLFDLDPIDQDDELDLELSRYYNQYCNDTRDKSERELHNYLQEKASRSKADYMEIVSALLYGVLTDPESAQKLFQSISLVNRDQYTMLWNRLIPLITTIKFTNLKQRTKDQIIWLYNELTNLNVSNLEGLYLCLLRQIKGGDFTGPNIRLCDQLLKLLETHRSWLDSYPNVLTFAVYTYLRLIPEHRHIQLATLQQREIRFVVSMLRQKWNLCAVIGRDLIRGLHDVYHLPDFGSLWSDLLDQPHKISPNCQGISNVLKTPTPREFLRSRLTPDMEHKLLYILQHLPIGQYQRNLGWFTQRFLYNSDAEPLYADIIRFIVAGWYPSNQILQSDIVPRYVVIGNMIRGIKSPMVAANVKTALIYDWLFFTPNDNIMFIEPAMLLMERSVERYPLITSSLLEFINHSVNEYYKPMNDYMISGIKNGMQAMLSKTVIRSLVPIYRCHSIDNNTRNIMQLLFGEIEALPLTKTTSATGSDDISNAPTDDNLKIAPNTEIMQDMDDDDVTMEAPAKAAPSEHEDDNRLQTNDFPTDAAIQPFEASTTNDISISKLSQHEISNEDHDSGSDYTDSDNDDDKENADSSDTAMQSSQSYWIFGDALNRFKTACSALLMDQSDMEDEESSVQFIIAKRSLKEILAVFLRMQKRWHQVLRNQ</sequence>
<name>A0A1X2IYW8_9FUNG</name>
<dbReference type="PANTHER" id="PTHR13587">
    <property type="entry name" value="INTEGRATOR COMPLEX SUBUNIT 3"/>
    <property type="match status" value="1"/>
</dbReference>
<proteinExistence type="predicted"/>
<dbReference type="InterPro" id="IPR045334">
    <property type="entry name" value="INTS3"/>
</dbReference>
<evidence type="ECO:0000313" key="3">
    <source>
        <dbReference type="EMBL" id="ORZ24452.1"/>
    </source>
</evidence>
<feature type="compositionally biased region" description="Acidic residues" evidence="1">
    <location>
        <begin position="575"/>
        <end position="584"/>
    </location>
</feature>
<dbReference type="Pfam" id="PF10189">
    <property type="entry name" value="Ints3_N"/>
    <property type="match status" value="1"/>
</dbReference>
<evidence type="ECO:0000256" key="1">
    <source>
        <dbReference type="SAM" id="MobiDB-lite"/>
    </source>
</evidence>
<gene>
    <name evidence="3" type="ORF">BCR42DRAFT_90898</name>
</gene>
<dbReference type="OrthoDB" id="2021145at2759"/>
<dbReference type="AlphaFoldDB" id="A0A1X2IYW8"/>
<feature type="domain" description="Integrator complex subunit 3 N-terminal" evidence="2">
    <location>
        <begin position="59"/>
        <end position="463"/>
    </location>
</feature>